<evidence type="ECO:0000313" key="6">
    <source>
        <dbReference type="EMBL" id="MCE2597187.1"/>
    </source>
</evidence>
<evidence type="ECO:0000256" key="4">
    <source>
        <dbReference type="ARBA" id="ARBA00023172"/>
    </source>
</evidence>
<dbReference type="Gene3D" id="1.10.443.10">
    <property type="entry name" value="Intergrase catalytic core"/>
    <property type="match status" value="1"/>
</dbReference>
<keyword evidence="3" id="KW-0238">DNA-binding</keyword>
<comment type="caution">
    <text evidence="6">The sequence shown here is derived from an EMBL/GenBank/DDBJ whole genome shotgun (WGS) entry which is preliminary data.</text>
</comment>
<evidence type="ECO:0000256" key="2">
    <source>
        <dbReference type="ARBA" id="ARBA00022908"/>
    </source>
</evidence>
<evidence type="ECO:0000313" key="7">
    <source>
        <dbReference type="Proteomes" id="UP001201273"/>
    </source>
</evidence>
<gene>
    <name evidence="6" type="ORF">K6Y31_20650</name>
</gene>
<reference evidence="6 7" key="1">
    <citation type="journal article" date="2022" name="Environ. Microbiol. Rep.">
        <title>Eco-phylogenetic analyses reveal divergent evolution of vitamin B12 metabolism in the marine bacterial family 'Psychromonadaceae'.</title>
        <authorList>
            <person name="Jin X."/>
            <person name="Yang Y."/>
            <person name="Cao H."/>
            <person name="Gao B."/>
            <person name="Zhao Z."/>
        </authorList>
    </citation>
    <scope>NUCLEOTIDE SEQUENCE [LARGE SCALE GENOMIC DNA]</scope>
    <source>
        <strain evidence="6 7">MKS20</strain>
    </source>
</reference>
<dbReference type="Pfam" id="PF00589">
    <property type="entry name" value="Phage_integrase"/>
    <property type="match status" value="1"/>
</dbReference>
<feature type="domain" description="Tyr recombinase" evidence="5">
    <location>
        <begin position="14"/>
        <end position="235"/>
    </location>
</feature>
<dbReference type="InterPro" id="IPR013762">
    <property type="entry name" value="Integrase-like_cat_sf"/>
</dbReference>
<keyword evidence="7" id="KW-1185">Reference proteome</keyword>
<sequence>MARKRAITRLFAGKKKAAVVESKKQLKHLLWAASRGKTGNRTLCVVWFLFGSGLRVNEVAQLTVADVIHESGQIKDSFTIRGTTTKTSKPRVGYIVARGHKQAVSDWITQRLEEGAMTSGAAEFGGLKPDSPLILSKRGKSWRTLAFNEKRYKDKDGNERSTLVCSSLENLIRNLFKSAGLHGGSSHSGRRTLATWLYRKGYDLELIQDILGHESADMTLEYIDADVKQIKTALNSIWSGVELPTNKE</sequence>
<evidence type="ECO:0000256" key="3">
    <source>
        <dbReference type="ARBA" id="ARBA00023125"/>
    </source>
</evidence>
<dbReference type="InterPro" id="IPR011010">
    <property type="entry name" value="DNA_brk_join_enz"/>
</dbReference>
<keyword evidence="2" id="KW-0229">DNA integration</keyword>
<dbReference type="PANTHER" id="PTHR30349">
    <property type="entry name" value="PHAGE INTEGRASE-RELATED"/>
    <property type="match status" value="1"/>
</dbReference>
<dbReference type="InterPro" id="IPR002104">
    <property type="entry name" value="Integrase_catalytic"/>
</dbReference>
<evidence type="ECO:0000259" key="5">
    <source>
        <dbReference type="PROSITE" id="PS51898"/>
    </source>
</evidence>
<evidence type="ECO:0000256" key="1">
    <source>
        <dbReference type="ARBA" id="ARBA00008857"/>
    </source>
</evidence>
<comment type="similarity">
    <text evidence="1">Belongs to the 'phage' integrase family.</text>
</comment>
<protein>
    <submittedName>
        <fullName evidence="6">Site-specific integrase</fullName>
    </submittedName>
</protein>
<dbReference type="RefSeq" id="WP_233054933.1">
    <property type="nucleotide sequence ID" value="NZ_JAIMJA010000035.1"/>
</dbReference>
<keyword evidence="4" id="KW-0233">DNA recombination</keyword>
<organism evidence="6 7">
    <name type="scientific">Motilimonas cestriensis</name>
    <dbReference type="NCBI Taxonomy" id="2742685"/>
    <lineage>
        <taxon>Bacteria</taxon>
        <taxon>Pseudomonadati</taxon>
        <taxon>Pseudomonadota</taxon>
        <taxon>Gammaproteobacteria</taxon>
        <taxon>Alteromonadales</taxon>
        <taxon>Alteromonadales genera incertae sedis</taxon>
        <taxon>Motilimonas</taxon>
    </lineage>
</organism>
<accession>A0ABS8WDR5</accession>
<dbReference type="SUPFAM" id="SSF56349">
    <property type="entry name" value="DNA breaking-rejoining enzymes"/>
    <property type="match status" value="1"/>
</dbReference>
<dbReference type="InterPro" id="IPR050090">
    <property type="entry name" value="Tyrosine_recombinase_XerCD"/>
</dbReference>
<proteinExistence type="inferred from homology"/>
<dbReference type="CDD" id="cd00397">
    <property type="entry name" value="DNA_BRE_C"/>
    <property type="match status" value="1"/>
</dbReference>
<dbReference type="Proteomes" id="UP001201273">
    <property type="component" value="Unassembled WGS sequence"/>
</dbReference>
<dbReference type="PROSITE" id="PS51898">
    <property type="entry name" value="TYR_RECOMBINASE"/>
    <property type="match status" value="1"/>
</dbReference>
<dbReference type="EMBL" id="JAIMJA010000035">
    <property type="protein sequence ID" value="MCE2597187.1"/>
    <property type="molecule type" value="Genomic_DNA"/>
</dbReference>
<dbReference type="PANTHER" id="PTHR30349:SF41">
    <property type="entry name" value="INTEGRASE_RECOMBINASE PROTEIN MJ0367-RELATED"/>
    <property type="match status" value="1"/>
</dbReference>
<name>A0ABS8WDR5_9GAMM</name>